<reference evidence="6" key="1">
    <citation type="submission" date="2023-07" db="EMBL/GenBank/DDBJ databases">
        <title>Murine gut Bacillus species.</title>
        <authorList>
            <person name="Gutman E."/>
            <person name="Hashuel R."/>
            <person name="Litvak Y."/>
        </authorList>
    </citation>
    <scope>NUCLEOTIDE SEQUENCE</scope>
    <source>
        <strain evidence="6">RU283</strain>
    </source>
</reference>
<feature type="domain" description="IclR-ED" evidence="5">
    <location>
        <begin position="66"/>
        <end position="249"/>
    </location>
</feature>
<name>A0AA90P5S5_9BACI</name>
<dbReference type="PROSITE" id="PS51077">
    <property type="entry name" value="HTH_ICLR"/>
    <property type="match status" value="1"/>
</dbReference>
<dbReference type="Pfam" id="PF01614">
    <property type="entry name" value="IclR_C"/>
    <property type="match status" value="1"/>
</dbReference>
<dbReference type="InterPro" id="IPR050707">
    <property type="entry name" value="HTH_MetabolicPath_Reg"/>
</dbReference>
<dbReference type="InterPro" id="IPR029016">
    <property type="entry name" value="GAF-like_dom_sf"/>
</dbReference>
<dbReference type="Proteomes" id="UP001178277">
    <property type="component" value="Unassembled WGS sequence"/>
</dbReference>
<dbReference type="RefSeq" id="WP_305160226.1">
    <property type="nucleotide sequence ID" value="NZ_JAUUTP010000009.1"/>
</dbReference>
<proteinExistence type="predicted"/>
<dbReference type="GO" id="GO:0045892">
    <property type="term" value="P:negative regulation of DNA-templated transcription"/>
    <property type="evidence" value="ECO:0007669"/>
    <property type="project" value="TreeGrafter"/>
</dbReference>
<protein>
    <submittedName>
        <fullName evidence="6">IclR family transcriptional regulator</fullName>
    </submittedName>
</protein>
<evidence type="ECO:0000313" key="6">
    <source>
        <dbReference type="EMBL" id="MDP1418927.1"/>
    </source>
</evidence>
<dbReference type="PANTHER" id="PTHR30136:SF24">
    <property type="entry name" value="HTH-TYPE TRANSCRIPTIONAL REPRESSOR ALLR"/>
    <property type="match status" value="1"/>
</dbReference>
<dbReference type="GO" id="GO:0003700">
    <property type="term" value="F:DNA-binding transcription factor activity"/>
    <property type="evidence" value="ECO:0007669"/>
    <property type="project" value="TreeGrafter"/>
</dbReference>
<dbReference type="PANTHER" id="PTHR30136">
    <property type="entry name" value="HELIX-TURN-HELIX TRANSCRIPTIONAL REGULATOR, ICLR FAMILY"/>
    <property type="match status" value="1"/>
</dbReference>
<dbReference type="SMART" id="SM00346">
    <property type="entry name" value="HTH_ICLR"/>
    <property type="match status" value="1"/>
</dbReference>
<dbReference type="Pfam" id="PF09339">
    <property type="entry name" value="HTH_IclR"/>
    <property type="match status" value="1"/>
</dbReference>
<dbReference type="SUPFAM" id="SSF55781">
    <property type="entry name" value="GAF domain-like"/>
    <property type="match status" value="1"/>
</dbReference>
<evidence type="ECO:0000256" key="1">
    <source>
        <dbReference type="ARBA" id="ARBA00023015"/>
    </source>
</evidence>
<gene>
    <name evidence="6" type="ORF">Q8G35_10930</name>
</gene>
<dbReference type="EMBL" id="JAUUTP010000009">
    <property type="protein sequence ID" value="MDP1418927.1"/>
    <property type="molecule type" value="Genomic_DNA"/>
</dbReference>
<dbReference type="GO" id="GO:0003677">
    <property type="term" value="F:DNA binding"/>
    <property type="evidence" value="ECO:0007669"/>
    <property type="project" value="UniProtKB-KW"/>
</dbReference>
<comment type="caution">
    <text evidence="6">The sequence shown here is derived from an EMBL/GenBank/DDBJ whole genome shotgun (WGS) entry which is preliminary data.</text>
</comment>
<organism evidence="6 7">
    <name type="scientific">Peribacillus simplex</name>
    <dbReference type="NCBI Taxonomy" id="1478"/>
    <lineage>
        <taxon>Bacteria</taxon>
        <taxon>Bacillati</taxon>
        <taxon>Bacillota</taxon>
        <taxon>Bacilli</taxon>
        <taxon>Bacillales</taxon>
        <taxon>Bacillaceae</taxon>
        <taxon>Peribacillus</taxon>
    </lineage>
</organism>
<dbReference type="InterPro" id="IPR036388">
    <property type="entry name" value="WH-like_DNA-bd_sf"/>
</dbReference>
<keyword evidence="3" id="KW-0804">Transcription</keyword>
<accession>A0AA90P5S5</accession>
<dbReference type="SUPFAM" id="SSF46785">
    <property type="entry name" value="Winged helix' DNA-binding domain"/>
    <property type="match status" value="1"/>
</dbReference>
<evidence type="ECO:0000256" key="2">
    <source>
        <dbReference type="ARBA" id="ARBA00023125"/>
    </source>
</evidence>
<dbReference type="AlphaFoldDB" id="A0AA90P5S5"/>
<evidence type="ECO:0000259" key="4">
    <source>
        <dbReference type="PROSITE" id="PS51077"/>
    </source>
</evidence>
<dbReference type="InterPro" id="IPR005471">
    <property type="entry name" value="Tscrpt_reg_IclR_N"/>
</dbReference>
<dbReference type="InterPro" id="IPR014757">
    <property type="entry name" value="Tscrpt_reg_IclR_C"/>
</dbReference>
<sequence>MQSKNKTTVRSMDILNLFLTHTKLSFNEIVHFSGIPKTSVHRMVMSLEEMGLLHKESDGKYSLGLLFLHFGHLVAERFDIRQVALPIMQKLHDEVGEAVNLIVQDGKEAIYIEKLDTKQRVRLNTAIGRRTPLYAGACSRVILAFQPHDEREQYLEKIELKSIASGTITDKERLRILLEESQKMGFTVSHSELENYISAVAAPIFNNKGYIIAGISVAGLEVNYQKELLPPLVEKIKSAALEISQKFGYTDKHDISICSRLRTNCDCL</sequence>
<dbReference type="InterPro" id="IPR036390">
    <property type="entry name" value="WH_DNA-bd_sf"/>
</dbReference>
<feature type="domain" description="HTH iclR-type" evidence="4">
    <location>
        <begin position="5"/>
        <end position="65"/>
    </location>
</feature>
<evidence type="ECO:0000259" key="5">
    <source>
        <dbReference type="PROSITE" id="PS51078"/>
    </source>
</evidence>
<keyword evidence="1" id="KW-0805">Transcription regulation</keyword>
<dbReference type="Gene3D" id="1.10.10.10">
    <property type="entry name" value="Winged helix-like DNA-binding domain superfamily/Winged helix DNA-binding domain"/>
    <property type="match status" value="1"/>
</dbReference>
<evidence type="ECO:0000256" key="3">
    <source>
        <dbReference type="ARBA" id="ARBA00023163"/>
    </source>
</evidence>
<dbReference type="PROSITE" id="PS51078">
    <property type="entry name" value="ICLR_ED"/>
    <property type="match status" value="1"/>
</dbReference>
<evidence type="ECO:0000313" key="7">
    <source>
        <dbReference type="Proteomes" id="UP001178277"/>
    </source>
</evidence>
<dbReference type="Gene3D" id="3.30.450.40">
    <property type="match status" value="1"/>
</dbReference>
<keyword evidence="2" id="KW-0238">DNA-binding</keyword>